<dbReference type="OrthoDB" id="160649at2"/>
<keyword evidence="2" id="KW-1185">Reference proteome</keyword>
<dbReference type="InterPro" id="IPR036265">
    <property type="entry name" value="HIT-like_sf"/>
</dbReference>
<reference evidence="1 2" key="1">
    <citation type="submission" date="2010-10" db="EMBL/GenBank/DDBJ databases">
        <title>Complete sequence of Frankia sp. EuI1c.</title>
        <authorList>
            <consortium name="US DOE Joint Genome Institute"/>
            <person name="Lucas S."/>
            <person name="Copeland A."/>
            <person name="Lapidus A."/>
            <person name="Cheng J.-F."/>
            <person name="Bruce D."/>
            <person name="Goodwin L."/>
            <person name="Pitluck S."/>
            <person name="Chertkov O."/>
            <person name="Detter J.C."/>
            <person name="Han C."/>
            <person name="Tapia R."/>
            <person name="Land M."/>
            <person name="Hauser L."/>
            <person name="Jeffries C."/>
            <person name="Kyrpides N."/>
            <person name="Ivanova N."/>
            <person name="Mikhailova N."/>
            <person name="Beauchemin N."/>
            <person name="Sen A."/>
            <person name="Sur S.A."/>
            <person name="Gtari M."/>
            <person name="Wall L."/>
            <person name="Tisa L."/>
            <person name="Woyke T."/>
        </authorList>
    </citation>
    <scope>NUCLEOTIDE SEQUENCE [LARGE SCALE GENOMIC DNA]</scope>
    <source>
        <strain evidence="2">DSM 45817 / CECT 9037 / EuI1c</strain>
    </source>
</reference>
<dbReference type="EMBL" id="CP002299">
    <property type="protein sequence ID" value="ADP83677.1"/>
    <property type="molecule type" value="Genomic_DNA"/>
</dbReference>
<proteinExistence type="predicted"/>
<dbReference type="SUPFAM" id="SSF54197">
    <property type="entry name" value="HIT-like"/>
    <property type="match status" value="1"/>
</dbReference>
<dbReference type="Gene3D" id="3.30.428.10">
    <property type="entry name" value="HIT-like"/>
    <property type="match status" value="1"/>
</dbReference>
<gene>
    <name evidence="1" type="ordered locus">FraEuI1c_5693</name>
</gene>
<name>E3IUJ2_PSEI1</name>
<sequence length="155" mass="17078">MTQRHRHDVCLLCATEDAEDSSVVFRDELWAAEVLPGYEVPGWIILRARRHAERITGLSDEELDSFGRRARDLVAAVSEVMDAPSTYLLVFGENYPHFHVLVAPRGEHVPADRRAGDILKLRLESADPHAAHALVPALRSALARALPQDAAAEAG</sequence>
<dbReference type="Proteomes" id="UP000002484">
    <property type="component" value="Chromosome"/>
</dbReference>
<dbReference type="RefSeq" id="WP_013426795.1">
    <property type="nucleotide sequence ID" value="NC_014666.1"/>
</dbReference>
<dbReference type="KEGG" id="fri:FraEuI1c_5693"/>
<evidence type="ECO:0000313" key="1">
    <source>
        <dbReference type="EMBL" id="ADP83677.1"/>
    </source>
</evidence>
<evidence type="ECO:0000313" key="2">
    <source>
        <dbReference type="Proteomes" id="UP000002484"/>
    </source>
</evidence>
<dbReference type="eggNOG" id="ENOG5030HW9">
    <property type="taxonomic scope" value="Bacteria"/>
</dbReference>
<accession>E3IUJ2</accession>
<evidence type="ECO:0008006" key="3">
    <source>
        <dbReference type="Google" id="ProtNLM"/>
    </source>
</evidence>
<dbReference type="HOGENOM" id="CLU_1692933_0_0_11"/>
<dbReference type="STRING" id="298654.FraEuI1c_5693"/>
<dbReference type="InParanoid" id="E3IUJ2"/>
<organism evidence="1 2">
    <name type="scientific">Pseudofrankia inefficax (strain DSM 45817 / CECT 9037 / DDB 130130 / EuI1c)</name>
    <name type="common">Frankia inefficax</name>
    <dbReference type="NCBI Taxonomy" id="298654"/>
    <lineage>
        <taxon>Bacteria</taxon>
        <taxon>Bacillati</taxon>
        <taxon>Actinomycetota</taxon>
        <taxon>Actinomycetes</taxon>
        <taxon>Frankiales</taxon>
        <taxon>Frankiaceae</taxon>
        <taxon>Pseudofrankia</taxon>
    </lineage>
</organism>
<dbReference type="AlphaFoldDB" id="E3IUJ2"/>
<protein>
    <recommendedName>
        <fullName evidence="3">Histidine triad (HIT) protein</fullName>
    </recommendedName>
</protein>